<accession>A0A402DU23</accession>
<dbReference type="GO" id="GO:0004016">
    <property type="term" value="F:adenylate cyclase activity"/>
    <property type="evidence" value="ECO:0007669"/>
    <property type="project" value="UniProtKB-ARBA"/>
</dbReference>
<reference evidence="2 3" key="1">
    <citation type="submission" date="2019-01" db="EMBL/GenBank/DDBJ databases">
        <title>Draft genome sequence of Cellulomonas takizawaensis strain TKZ-21.</title>
        <authorList>
            <person name="Yamamura H."/>
            <person name="Hayashi T."/>
            <person name="Hamada M."/>
            <person name="Serisawa Y."/>
            <person name="Matsuyama K."/>
            <person name="Nakagawa Y."/>
            <person name="Otoguro M."/>
            <person name="Yanagida F."/>
            <person name="Hayakawa M."/>
        </authorList>
    </citation>
    <scope>NUCLEOTIDE SEQUENCE [LARGE SCALE GENOMIC DNA]</scope>
    <source>
        <strain evidence="2 3">NBRC12680</strain>
    </source>
</reference>
<protein>
    <submittedName>
        <fullName evidence="2">Guanylate cyclase</fullName>
    </submittedName>
</protein>
<evidence type="ECO:0000313" key="3">
    <source>
        <dbReference type="Proteomes" id="UP000289954"/>
    </source>
</evidence>
<dbReference type="RefSeq" id="WP_130782185.1">
    <property type="nucleotide sequence ID" value="NZ_BIMR01000229.1"/>
</dbReference>
<dbReference type="GO" id="GO:0009190">
    <property type="term" value="P:cyclic nucleotide biosynthetic process"/>
    <property type="evidence" value="ECO:0007669"/>
    <property type="project" value="InterPro"/>
</dbReference>
<sequence>MALQGELETYVQKVFAESWSVTDGRVVPSTTDIGLGNVGRKLDATVIYADLAESTGLVASKRPEFAAEVYKSYLYCASKVITSLGGSITAFDGDRVMGVFLGDDKNTKAAKCALQINWTVREIIQPALKAVYKTSTYTVKQKVGVDSSELLVVRAGIRGSNDLIWVGTAANNAAKMAALDKGYSSYISAAVYGMLNDTSKYGGTPKRDMWTRIPVSSLGYTVYGSTFWWSL</sequence>
<evidence type="ECO:0000313" key="2">
    <source>
        <dbReference type="EMBL" id="GCE77576.1"/>
    </source>
</evidence>
<dbReference type="AlphaFoldDB" id="A0A402DU23"/>
<dbReference type="InterPro" id="IPR029787">
    <property type="entry name" value="Nucleotide_cyclase"/>
</dbReference>
<comment type="caution">
    <text evidence="2">The sequence shown here is derived from an EMBL/GenBank/DDBJ whole genome shotgun (WGS) entry which is preliminary data.</text>
</comment>
<dbReference type="GO" id="GO:0035556">
    <property type="term" value="P:intracellular signal transduction"/>
    <property type="evidence" value="ECO:0007669"/>
    <property type="project" value="InterPro"/>
</dbReference>
<gene>
    <name evidence="2" type="ORF">CBZ_26320</name>
</gene>
<evidence type="ECO:0000259" key="1">
    <source>
        <dbReference type="PROSITE" id="PS50125"/>
    </source>
</evidence>
<dbReference type="EMBL" id="BIMR01000229">
    <property type="protein sequence ID" value="GCE77576.1"/>
    <property type="molecule type" value="Genomic_DNA"/>
</dbReference>
<organism evidence="2 3">
    <name type="scientific">Cellulomonas biazotea</name>
    <dbReference type="NCBI Taxonomy" id="1709"/>
    <lineage>
        <taxon>Bacteria</taxon>
        <taxon>Bacillati</taxon>
        <taxon>Actinomycetota</taxon>
        <taxon>Actinomycetes</taxon>
        <taxon>Micrococcales</taxon>
        <taxon>Cellulomonadaceae</taxon>
        <taxon>Cellulomonas</taxon>
    </lineage>
</organism>
<dbReference type="Proteomes" id="UP000289954">
    <property type="component" value="Unassembled WGS sequence"/>
</dbReference>
<dbReference type="PROSITE" id="PS50125">
    <property type="entry name" value="GUANYLATE_CYCLASE_2"/>
    <property type="match status" value="1"/>
</dbReference>
<name>A0A402DU23_9CELL</name>
<dbReference type="OrthoDB" id="9807521at2"/>
<proteinExistence type="predicted"/>
<dbReference type="SUPFAM" id="SSF55073">
    <property type="entry name" value="Nucleotide cyclase"/>
    <property type="match status" value="1"/>
</dbReference>
<dbReference type="Gene3D" id="3.30.70.1230">
    <property type="entry name" value="Nucleotide cyclase"/>
    <property type="match status" value="1"/>
</dbReference>
<feature type="domain" description="Guanylate cyclase" evidence="1">
    <location>
        <begin position="45"/>
        <end position="177"/>
    </location>
</feature>
<keyword evidence="3" id="KW-1185">Reference proteome</keyword>
<dbReference type="InterPro" id="IPR001054">
    <property type="entry name" value="A/G_cyclase"/>
</dbReference>